<feature type="domain" description="DUF1400" evidence="1">
    <location>
        <begin position="52"/>
        <end position="175"/>
    </location>
</feature>
<dbReference type="InterPro" id="IPR010802">
    <property type="entry name" value="DUF1400"/>
</dbReference>
<accession>A0A2G4EZK8</accession>
<organism evidence="2 3">
    <name type="scientific">Tychonema bourrellyi FEM_GT703</name>
    <dbReference type="NCBI Taxonomy" id="2040638"/>
    <lineage>
        <taxon>Bacteria</taxon>
        <taxon>Bacillati</taxon>
        <taxon>Cyanobacteriota</taxon>
        <taxon>Cyanophyceae</taxon>
        <taxon>Oscillatoriophycideae</taxon>
        <taxon>Oscillatoriales</taxon>
        <taxon>Microcoleaceae</taxon>
        <taxon>Tychonema</taxon>
    </lineage>
</organism>
<protein>
    <submittedName>
        <fullName evidence="2">Alpha/beta hydrolase</fullName>
    </submittedName>
</protein>
<reference evidence="2" key="1">
    <citation type="submission" date="2017-10" db="EMBL/GenBank/DDBJ databases">
        <title>Draft genome sequence of the planktic cyanobacteria Tychonema bourrellyi isolated from alpine lentic freshwater.</title>
        <authorList>
            <person name="Tett A."/>
            <person name="Armanini F."/>
            <person name="Asnicar F."/>
            <person name="Boscaini A."/>
            <person name="Pasolli E."/>
            <person name="Zolfo M."/>
            <person name="Donati C."/>
            <person name="Salmaso N."/>
            <person name="Segata N."/>
        </authorList>
    </citation>
    <scope>NUCLEOTIDE SEQUENCE</scope>
    <source>
        <strain evidence="2">FEM_GT703</strain>
    </source>
</reference>
<keyword evidence="3" id="KW-1185">Reference proteome</keyword>
<comment type="caution">
    <text evidence="2">The sequence shown here is derived from an EMBL/GenBank/DDBJ whole genome shotgun (WGS) entry which is preliminary data.</text>
</comment>
<evidence type="ECO:0000259" key="1">
    <source>
        <dbReference type="Pfam" id="PF07176"/>
    </source>
</evidence>
<evidence type="ECO:0000313" key="3">
    <source>
        <dbReference type="Proteomes" id="UP000226442"/>
    </source>
</evidence>
<dbReference type="EMBL" id="NXIB02000071">
    <property type="protein sequence ID" value="PHX54943.1"/>
    <property type="molecule type" value="Genomic_DNA"/>
</dbReference>
<keyword evidence="2" id="KW-0378">Hydrolase</keyword>
<dbReference type="RefSeq" id="WP_096830470.1">
    <property type="nucleotide sequence ID" value="NZ_NXIB02000071.1"/>
</dbReference>
<sequence>MNFQFQSDYLDGMPQQSAYLTKKMSKSLSLGLALLLGTSAVLLSSGKALALEKVTVKYGAVDVTLPISDLQSFAQTGKPSPQLQSVLSLAKQTPESVREILTREVVLDTQLVTRLANTYFGEIVLKQLGEVAYAPATRAQSAPALRDALVAASKDSKISLIEVMQNYSPPALEIDGNQAMAVYQRVIKDVQDLQAMYQNSPALQSTAGQAVNSARQMICQPNSSGNMK</sequence>
<evidence type="ECO:0000313" key="2">
    <source>
        <dbReference type="EMBL" id="PHX54943.1"/>
    </source>
</evidence>
<dbReference type="Proteomes" id="UP000226442">
    <property type="component" value="Unassembled WGS sequence"/>
</dbReference>
<dbReference type="OrthoDB" id="449972at2"/>
<proteinExistence type="predicted"/>
<name>A0A2G4EZK8_9CYAN</name>
<gene>
    <name evidence="2" type="ORF">CP500_013380</name>
</gene>
<dbReference type="AlphaFoldDB" id="A0A2G4EZK8"/>
<dbReference type="Pfam" id="PF07176">
    <property type="entry name" value="DUF1400"/>
    <property type="match status" value="1"/>
</dbReference>
<dbReference type="GO" id="GO:0016787">
    <property type="term" value="F:hydrolase activity"/>
    <property type="evidence" value="ECO:0007669"/>
    <property type="project" value="UniProtKB-KW"/>
</dbReference>